<sequence>MFIAYQIENAILFFAIKYHNITKKNLTQTKLYKFLAFLDFEIMEEYGEPALGLTYRAMKRGPVPIEIYEDKEYRNNDAYTFKKLRDNIYIIKVKNRKLLDLDYFSDIELDKMNQIVQFYIDDIVDTSEISELSHIIIKPWKRRYNLKENDIISYDEDVFIDVNKKNENDLTPAEIRYKMIKAFEELKK</sequence>
<protein>
    <recommendedName>
        <fullName evidence="1">Antitoxin SocA-like Panacea domain-containing protein</fullName>
    </recommendedName>
</protein>
<evidence type="ECO:0000313" key="3">
    <source>
        <dbReference type="Proteomes" id="UP000264880"/>
    </source>
</evidence>
<reference evidence="2 3" key="1">
    <citation type="submission" date="2017-02" db="EMBL/GenBank/DDBJ databases">
        <title>Complete genome sequence of Brachyspira hampsonii genomovar I strain NSH-16 (ATCC BAA-2463).</title>
        <authorList>
            <person name="Mirajkar N.S."/>
            <person name="Gebhart C.J."/>
        </authorList>
    </citation>
    <scope>NUCLEOTIDE SEQUENCE [LARGE SCALE GENOMIC DNA]</scope>
    <source>
        <strain evidence="2 3">NSH-16</strain>
    </source>
</reference>
<dbReference type="KEGG" id="bhp:BHAMNSH16_07580"/>
<name>A0AAC9XKI9_9SPIR</name>
<evidence type="ECO:0000313" key="2">
    <source>
        <dbReference type="EMBL" id="ASJ21506.1"/>
    </source>
</evidence>
<dbReference type="InterPro" id="IPR025272">
    <property type="entry name" value="SocA_Panacea"/>
</dbReference>
<proteinExistence type="predicted"/>
<dbReference type="AlphaFoldDB" id="A0AAC9XKI9"/>
<organism evidence="2 3">
    <name type="scientific">Brachyspira hampsonii</name>
    <dbReference type="NCBI Taxonomy" id="1287055"/>
    <lineage>
        <taxon>Bacteria</taxon>
        <taxon>Pseudomonadati</taxon>
        <taxon>Spirochaetota</taxon>
        <taxon>Spirochaetia</taxon>
        <taxon>Brachyspirales</taxon>
        <taxon>Brachyspiraceae</taxon>
        <taxon>Brachyspira</taxon>
    </lineage>
</organism>
<keyword evidence="3" id="KW-1185">Reference proteome</keyword>
<gene>
    <name evidence="2" type="ORF">BHAMNSH16_07580</name>
</gene>
<evidence type="ECO:0000259" key="1">
    <source>
        <dbReference type="Pfam" id="PF13274"/>
    </source>
</evidence>
<dbReference type="Proteomes" id="UP000264880">
    <property type="component" value="Chromosome"/>
</dbReference>
<feature type="domain" description="Antitoxin SocA-like Panacea" evidence="1">
    <location>
        <begin position="31"/>
        <end position="140"/>
    </location>
</feature>
<dbReference type="Pfam" id="PF13274">
    <property type="entry name" value="SocA_Panacea"/>
    <property type="match status" value="1"/>
</dbReference>
<dbReference type="RefSeq" id="WP_008728180.1">
    <property type="nucleotide sequence ID" value="NZ_CP019914.1"/>
</dbReference>
<dbReference type="EMBL" id="CP019914">
    <property type="protein sequence ID" value="ASJ21506.1"/>
    <property type="molecule type" value="Genomic_DNA"/>
</dbReference>
<accession>A0AAC9XKI9</accession>